<dbReference type="InterPro" id="IPR004798">
    <property type="entry name" value="CAX-like"/>
</dbReference>
<dbReference type="NCBIfam" id="TIGR00813">
    <property type="entry name" value="sss"/>
    <property type="match status" value="1"/>
</dbReference>
<comment type="subcellular location">
    <subcellularLocation>
        <location evidence="1">Membrane</location>
        <topology evidence="1">Multi-pass membrane protein</topology>
    </subcellularLocation>
</comment>
<feature type="transmembrane region" description="Helical" evidence="8">
    <location>
        <begin position="424"/>
        <end position="445"/>
    </location>
</feature>
<dbReference type="InterPro" id="IPR031155">
    <property type="entry name" value="DUR"/>
</dbReference>
<keyword evidence="6 8" id="KW-0472">Membrane</keyword>
<dbReference type="PROSITE" id="PS50283">
    <property type="entry name" value="NA_SOLUT_SYMP_3"/>
    <property type="match status" value="1"/>
</dbReference>
<feature type="transmembrane region" description="Helical" evidence="8">
    <location>
        <begin position="12"/>
        <end position="37"/>
    </location>
</feature>
<comment type="similarity">
    <text evidence="3">Belongs to the Ca(2+):cation antiporter (CaCA) (TC 2.A.19) family.</text>
</comment>
<evidence type="ECO:0000313" key="10">
    <source>
        <dbReference type="EMBL" id="KAG5167114.1"/>
    </source>
</evidence>
<feature type="transmembrane region" description="Helical" evidence="8">
    <location>
        <begin position="401"/>
        <end position="418"/>
    </location>
</feature>
<feature type="transmembrane region" description="Helical" evidence="8">
    <location>
        <begin position="254"/>
        <end position="270"/>
    </location>
</feature>
<gene>
    <name evidence="10" type="ORF">JR316_007452</name>
</gene>
<feature type="transmembrane region" description="Helical" evidence="8">
    <location>
        <begin position="165"/>
        <end position="184"/>
    </location>
</feature>
<dbReference type="InterPro" id="IPR001734">
    <property type="entry name" value="Na/solute_symporter"/>
</dbReference>
<feature type="region of interest" description="Disordered" evidence="7">
    <location>
        <begin position="663"/>
        <end position="713"/>
    </location>
</feature>
<dbReference type="EMBL" id="JAFIQS010000007">
    <property type="protein sequence ID" value="KAG5167114.1"/>
    <property type="molecule type" value="Genomic_DNA"/>
</dbReference>
<feature type="transmembrane region" description="Helical" evidence="8">
    <location>
        <begin position="131"/>
        <end position="153"/>
    </location>
</feature>
<feature type="transmembrane region" description="Helical" evidence="8">
    <location>
        <begin position="90"/>
        <end position="110"/>
    </location>
</feature>
<reference evidence="10" key="1">
    <citation type="submission" date="2021-02" db="EMBL/GenBank/DDBJ databases">
        <title>Psilocybe cubensis genome.</title>
        <authorList>
            <person name="Mckernan K.J."/>
            <person name="Crawford S."/>
            <person name="Trippe A."/>
            <person name="Kane L.T."/>
            <person name="Mclaughlin S."/>
        </authorList>
    </citation>
    <scope>NUCLEOTIDE SEQUENCE [LARGE SCALE GENOMIC DNA]</scope>
    <source>
        <strain evidence="10">MGC-MH-2018</strain>
    </source>
</reference>
<evidence type="ECO:0000256" key="7">
    <source>
        <dbReference type="SAM" id="MobiDB-lite"/>
    </source>
</evidence>
<dbReference type="AlphaFoldDB" id="A0A8H7XX58"/>
<feature type="transmembrane region" description="Helical" evidence="8">
    <location>
        <begin position="492"/>
        <end position="514"/>
    </location>
</feature>
<dbReference type="GO" id="GO:0015204">
    <property type="term" value="F:urea transmembrane transporter activity"/>
    <property type="evidence" value="ECO:0007669"/>
    <property type="project" value="InterPro"/>
</dbReference>
<dbReference type="Gene3D" id="1.20.1730.10">
    <property type="entry name" value="Sodium/glucose cotransporter"/>
    <property type="match status" value="1"/>
</dbReference>
<protein>
    <recommendedName>
        <fullName evidence="9">Sodium/calcium exchanger membrane region domain-containing protein</fullName>
    </recommendedName>
</protein>
<feature type="transmembrane region" description="Helical" evidence="8">
    <location>
        <begin position="196"/>
        <end position="215"/>
    </location>
</feature>
<feature type="transmembrane region" description="Helical" evidence="8">
    <location>
        <begin position="1123"/>
        <end position="1148"/>
    </location>
</feature>
<feature type="transmembrane region" description="Helical" evidence="8">
    <location>
        <begin position="1093"/>
        <end position="1116"/>
    </location>
</feature>
<dbReference type="PANTHER" id="PTHR46154">
    <property type="match status" value="1"/>
</dbReference>
<name>A0A8H7XX58_PSICU</name>
<dbReference type="NCBIfam" id="TIGR00378">
    <property type="entry name" value="cax"/>
    <property type="match status" value="1"/>
</dbReference>
<feature type="domain" description="Sodium/calcium exchanger membrane region" evidence="9">
    <location>
        <begin position="1058"/>
        <end position="1202"/>
    </location>
</feature>
<feature type="transmembrane region" description="Helical" evidence="8">
    <location>
        <begin position="1053"/>
        <end position="1073"/>
    </location>
</feature>
<feature type="transmembrane region" description="Helical" evidence="8">
    <location>
        <begin position="583"/>
        <end position="605"/>
    </location>
</feature>
<evidence type="ECO:0000256" key="2">
    <source>
        <dbReference type="ARBA" id="ARBA00006434"/>
    </source>
</evidence>
<feature type="transmembrane region" description="Helical" evidence="8">
    <location>
        <begin position="808"/>
        <end position="827"/>
    </location>
</feature>
<feature type="transmembrane region" description="Helical" evidence="8">
    <location>
        <begin position="617"/>
        <end position="639"/>
    </location>
</feature>
<feature type="transmembrane region" description="Helical" evidence="8">
    <location>
        <begin position="970"/>
        <end position="988"/>
    </location>
</feature>
<evidence type="ECO:0000256" key="6">
    <source>
        <dbReference type="ARBA" id="ARBA00023136"/>
    </source>
</evidence>
<feature type="transmembrane region" description="Helical" evidence="8">
    <location>
        <begin position="897"/>
        <end position="920"/>
    </location>
</feature>
<keyword evidence="4 8" id="KW-0812">Transmembrane</keyword>
<dbReference type="GO" id="GO:0005886">
    <property type="term" value="C:plasma membrane"/>
    <property type="evidence" value="ECO:0007669"/>
    <property type="project" value="TreeGrafter"/>
</dbReference>
<dbReference type="Pfam" id="PF01699">
    <property type="entry name" value="Na_Ca_ex"/>
    <property type="match status" value="2"/>
</dbReference>
<keyword evidence="5 8" id="KW-1133">Transmembrane helix</keyword>
<dbReference type="InterPro" id="IPR044880">
    <property type="entry name" value="NCX_ion-bd_dom_sf"/>
</dbReference>
<organism evidence="10">
    <name type="scientific">Psilocybe cubensis</name>
    <name type="common">Psychedelic mushroom</name>
    <name type="synonym">Stropharia cubensis</name>
    <dbReference type="NCBI Taxonomy" id="181762"/>
    <lineage>
        <taxon>Eukaryota</taxon>
        <taxon>Fungi</taxon>
        <taxon>Dikarya</taxon>
        <taxon>Basidiomycota</taxon>
        <taxon>Agaricomycotina</taxon>
        <taxon>Agaricomycetes</taxon>
        <taxon>Agaricomycetidae</taxon>
        <taxon>Agaricales</taxon>
        <taxon>Agaricineae</taxon>
        <taxon>Strophariaceae</taxon>
        <taxon>Psilocybe</taxon>
    </lineage>
</organism>
<proteinExistence type="inferred from homology"/>
<feature type="region of interest" description="Disordered" evidence="7">
    <location>
        <begin position="1008"/>
        <end position="1043"/>
    </location>
</feature>
<feature type="transmembrane region" description="Helical" evidence="8">
    <location>
        <begin position="291"/>
        <end position="316"/>
    </location>
</feature>
<evidence type="ECO:0000256" key="4">
    <source>
        <dbReference type="ARBA" id="ARBA00022692"/>
    </source>
</evidence>
<comment type="similarity">
    <text evidence="2">Belongs to the sodium:solute symporter (SSF) (TC 2.A.21) family.</text>
</comment>
<dbReference type="PANTHER" id="PTHR46154:SF2">
    <property type="entry name" value="SOLUTE SYMPORTER FAMILY TRANSPORTER (AFU_ORTHOLOGUE AFUA_6G03200)"/>
    <property type="match status" value="1"/>
</dbReference>
<feature type="transmembrane region" description="Helical" evidence="8">
    <location>
        <begin position="1185"/>
        <end position="1204"/>
    </location>
</feature>
<dbReference type="FunFam" id="1.20.1420.30:FF:000024">
    <property type="entry name" value="Calcium/proton exchanger, variant"/>
    <property type="match status" value="1"/>
</dbReference>
<accession>A0A8H7XX58</accession>
<feature type="transmembrane region" description="Helical" evidence="8">
    <location>
        <begin position="932"/>
        <end position="950"/>
    </location>
</feature>
<feature type="transmembrane region" description="Helical" evidence="8">
    <location>
        <begin position="833"/>
        <end position="852"/>
    </location>
</feature>
<feature type="domain" description="Sodium/calcium exchanger membrane region" evidence="9">
    <location>
        <begin position="832"/>
        <end position="990"/>
    </location>
</feature>
<dbReference type="InterPro" id="IPR004837">
    <property type="entry name" value="NaCa_Exmemb"/>
</dbReference>
<dbReference type="CDD" id="cd11476">
    <property type="entry name" value="SLC5sbd_DUR3"/>
    <property type="match status" value="1"/>
</dbReference>
<sequence>MSDATVLPQGAGYGVVVGIGLFFSAFMLCITAIQARYTAFSPKNSEEFTSASRSVKPGLIASGIVSAWTWAATLLQSSAVAYKFGISGPWWYGAGATVQILLFAMLAAKLKLNAPYAHTWLEIVQARWGKLAHGVFMFFGLATNVIVSSMLILGGSATVTDLTGMNTIAACFLIPLGVAIYVVVGGMRSTLLCDYTHTAVLFAIILTFIFTVYATSDKIGSPMKMHELLSAASEANPVPGNAHGSYLTIRSKNGLIFGVINIIGNFATVFQDQAYWQRAIASRPASTVKAYLLGGIAWFAIPFTFATTLGLAAVALRGDPEMKVLSPADVSAGLPAAAAAAALLGQGGAAALLVLLFLAVTSACSAELIAVSSLLTYDVYKTYINPKATEEQILRVGHAGVAFYALVCGLCGLIFFYIGVSMGWLYTFMGVILGSGVAPIALCITWSKANKWGCIGGSIAGFVAGIVAWLVTTSTLNDGVINVVTSGGDFEMLAGNLASIGVGAIVATVSSLIWPDNFDWEATRAINRPVPPAAKIVDEKGDDESDKKEHEVNVKGSVAGDSFDAREEEDELDPVALKKAFKFATWSSLGLFVVLILIIPLPLFFSHHIYGVGGLTAWVSVGIAWTFLSAIAVVIYPLYESRSALTEITVGIYKDLFTKQSGNNVLPQPTPTLVAEDDDEPPSSGTPHNRQAQMTERSNDVSTHSQLNDHDIREKDFARVDSISVKQVASGHHASDLTEEAKSSRDIVNVVDLEKDEHAEEGAPRRRRRRFRVVKMSPTARFRALIASTRSTGPQPTYRASAMAMLRYSPLNILLVFIPVSWALHHAHQSPTLIFVFSSLGIVPLAALLGLGTEQIALRTTQSVGGLLNASLGNLIEMIISGIALKQCELEVVQSTLLGGLLSNLLLVLGMAFVVGGFRFHHQQFHPMVAQLNSSLLIVSVISLTIPAAFHQYLENRLPSGTELDIILELSRVSAIILILIYIAYLFFQFYSHNHLFKDTIQEYSVSTGSSTSSSRSRRSTTPTLPLPSIAPSSASTASITSSTSSEEEVQKVNTVSALILLVTVTALAYVTAEYLVESLEGLVAAHPSVSKEWITLIIIPIIGNAAEHTTAVIVASKGKFDLAMSVAVGSCIQIALFVIPVLILVAWGMDKPLTLLFDPLETVVLFLSVLLVKFSVEDGKSHWMSGIVLIAVYVLIAVAFWHFPGDTVRIIQGQVIQCFK</sequence>
<evidence type="ECO:0000256" key="1">
    <source>
        <dbReference type="ARBA" id="ARBA00004141"/>
    </source>
</evidence>
<evidence type="ECO:0000256" key="5">
    <source>
        <dbReference type="ARBA" id="ARBA00022989"/>
    </source>
</evidence>
<feature type="transmembrane region" description="Helical" evidence="8">
    <location>
        <begin position="452"/>
        <end position="472"/>
    </location>
</feature>
<feature type="compositionally biased region" description="Polar residues" evidence="7">
    <location>
        <begin position="683"/>
        <end position="706"/>
    </location>
</feature>
<dbReference type="InterPro" id="IPR038377">
    <property type="entry name" value="Na/Glc_symporter_sf"/>
</dbReference>
<evidence type="ECO:0000256" key="8">
    <source>
        <dbReference type="SAM" id="Phobius"/>
    </source>
</evidence>
<dbReference type="GO" id="GO:0015369">
    <property type="term" value="F:calcium:proton antiporter activity"/>
    <property type="evidence" value="ECO:0007669"/>
    <property type="project" value="InterPro"/>
</dbReference>
<feature type="transmembrane region" description="Helical" evidence="8">
    <location>
        <begin position="864"/>
        <end position="885"/>
    </location>
</feature>
<evidence type="ECO:0000256" key="3">
    <source>
        <dbReference type="ARBA" id="ARBA00008170"/>
    </source>
</evidence>
<comment type="caution">
    <text evidence="10">The sequence shown here is derived from an EMBL/GenBank/DDBJ whole genome shotgun (WGS) entry which is preliminary data.</text>
</comment>
<evidence type="ECO:0000259" key="9">
    <source>
        <dbReference type="Pfam" id="PF01699"/>
    </source>
</evidence>
<dbReference type="Pfam" id="PF00474">
    <property type="entry name" value="SSF"/>
    <property type="match status" value="1"/>
</dbReference>
<dbReference type="Gene3D" id="1.20.1420.30">
    <property type="entry name" value="NCX, central ion-binding region"/>
    <property type="match status" value="1"/>
</dbReference>